<proteinExistence type="predicted"/>
<dbReference type="InterPro" id="IPR025927">
    <property type="entry name" value="Znf_KANL2-like"/>
</dbReference>
<dbReference type="PANTHER" id="PTHR48125:SF12">
    <property type="entry name" value="AT HOOK TRANSCRIPTION FACTOR FAMILY-RELATED"/>
    <property type="match status" value="1"/>
</dbReference>
<feature type="region of interest" description="Disordered" evidence="3">
    <location>
        <begin position="1576"/>
        <end position="1629"/>
    </location>
</feature>
<dbReference type="STRING" id="158441.A0A226CYW9"/>
<evidence type="ECO:0000256" key="1">
    <source>
        <dbReference type="ARBA" id="ARBA00004123"/>
    </source>
</evidence>
<feature type="compositionally biased region" description="Pro residues" evidence="3">
    <location>
        <begin position="327"/>
        <end position="344"/>
    </location>
</feature>
<dbReference type="Pfam" id="PF13891">
    <property type="entry name" value="zf-C3HC3H_KANSL2"/>
    <property type="match status" value="2"/>
</dbReference>
<feature type="region of interest" description="Disordered" evidence="3">
    <location>
        <begin position="525"/>
        <end position="565"/>
    </location>
</feature>
<feature type="compositionally biased region" description="Polar residues" evidence="3">
    <location>
        <begin position="289"/>
        <end position="312"/>
    </location>
</feature>
<accession>A0A226CYW9</accession>
<dbReference type="GO" id="GO:0005634">
    <property type="term" value="C:nucleus"/>
    <property type="evidence" value="ECO:0007669"/>
    <property type="project" value="UniProtKB-SubCell"/>
</dbReference>
<comment type="caution">
    <text evidence="5">The sequence shown here is derived from an EMBL/GenBank/DDBJ whole genome shotgun (WGS) entry which is preliminary data.</text>
</comment>
<feature type="domain" description="KANL2-like probable zinc-finger" evidence="4">
    <location>
        <begin position="1485"/>
        <end position="1550"/>
    </location>
</feature>
<reference evidence="5 6" key="1">
    <citation type="submission" date="2015-12" db="EMBL/GenBank/DDBJ databases">
        <title>The genome of Folsomia candida.</title>
        <authorList>
            <person name="Faddeeva A."/>
            <person name="Derks M.F."/>
            <person name="Anvar Y."/>
            <person name="Smit S."/>
            <person name="Van Straalen N."/>
            <person name="Roelofs D."/>
        </authorList>
    </citation>
    <scope>NUCLEOTIDE SEQUENCE [LARGE SCALE GENOMIC DNA]</scope>
    <source>
        <strain evidence="5 6">VU population</strain>
        <tissue evidence="5">Whole body</tissue>
    </source>
</reference>
<organism evidence="5 6">
    <name type="scientific">Folsomia candida</name>
    <name type="common">Springtail</name>
    <dbReference type="NCBI Taxonomy" id="158441"/>
    <lineage>
        <taxon>Eukaryota</taxon>
        <taxon>Metazoa</taxon>
        <taxon>Ecdysozoa</taxon>
        <taxon>Arthropoda</taxon>
        <taxon>Hexapoda</taxon>
        <taxon>Collembola</taxon>
        <taxon>Entomobryomorpha</taxon>
        <taxon>Isotomoidea</taxon>
        <taxon>Isotomidae</taxon>
        <taxon>Proisotominae</taxon>
        <taxon>Folsomia</taxon>
    </lineage>
</organism>
<feature type="domain" description="KANL2-like probable zinc-finger" evidence="4">
    <location>
        <begin position="1162"/>
        <end position="1222"/>
    </location>
</feature>
<feature type="compositionally biased region" description="Basic and acidic residues" evidence="3">
    <location>
        <begin position="1"/>
        <end position="16"/>
    </location>
</feature>
<evidence type="ECO:0000313" key="6">
    <source>
        <dbReference type="Proteomes" id="UP000198287"/>
    </source>
</evidence>
<feature type="compositionally biased region" description="Acidic residues" evidence="3">
    <location>
        <begin position="119"/>
        <end position="129"/>
    </location>
</feature>
<name>A0A226CYW9_FOLCA</name>
<dbReference type="OrthoDB" id="677315at2759"/>
<feature type="compositionally biased region" description="Gly residues" evidence="3">
    <location>
        <begin position="1661"/>
        <end position="1687"/>
    </location>
</feature>
<feature type="compositionally biased region" description="Polar residues" evidence="3">
    <location>
        <begin position="243"/>
        <end position="253"/>
    </location>
</feature>
<feature type="compositionally biased region" description="Basic and acidic residues" evidence="3">
    <location>
        <begin position="1297"/>
        <end position="1308"/>
    </location>
</feature>
<gene>
    <name evidence="5" type="ORF">Fcan01_26719</name>
</gene>
<feature type="compositionally biased region" description="Basic and acidic residues" evidence="3">
    <location>
        <begin position="534"/>
        <end position="543"/>
    </location>
</feature>
<feature type="region of interest" description="Disordered" evidence="3">
    <location>
        <begin position="1"/>
        <end position="344"/>
    </location>
</feature>
<feature type="compositionally biased region" description="Basic and acidic residues" evidence="3">
    <location>
        <begin position="1606"/>
        <end position="1629"/>
    </location>
</feature>
<keyword evidence="6" id="KW-1185">Reference proteome</keyword>
<feature type="compositionally biased region" description="Acidic residues" evidence="3">
    <location>
        <begin position="1646"/>
        <end position="1660"/>
    </location>
</feature>
<feature type="region of interest" description="Disordered" evidence="3">
    <location>
        <begin position="760"/>
        <end position="784"/>
    </location>
</feature>
<evidence type="ECO:0000256" key="3">
    <source>
        <dbReference type="SAM" id="MobiDB-lite"/>
    </source>
</evidence>
<feature type="region of interest" description="Disordered" evidence="3">
    <location>
        <begin position="1642"/>
        <end position="1687"/>
    </location>
</feature>
<dbReference type="EMBL" id="LNIX01000045">
    <property type="protein sequence ID" value="OXA38505.1"/>
    <property type="molecule type" value="Genomic_DNA"/>
</dbReference>
<dbReference type="Proteomes" id="UP000198287">
    <property type="component" value="Unassembled WGS sequence"/>
</dbReference>
<evidence type="ECO:0000313" key="5">
    <source>
        <dbReference type="EMBL" id="OXA38505.1"/>
    </source>
</evidence>
<keyword evidence="2" id="KW-0539">Nucleus</keyword>
<feature type="compositionally biased region" description="Acidic residues" evidence="3">
    <location>
        <begin position="1584"/>
        <end position="1593"/>
    </location>
</feature>
<feature type="compositionally biased region" description="Acidic residues" evidence="3">
    <location>
        <begin position="168"/>
        <end position="183"/>
    </location>
</feature>
<feature type="compositionally biased region" description="Basic residues" evidence="3">
    <location>
        <begin position="188"/>
        <end position="203"/>
    </location>
</feature>
<evidence type="ECO:0000259" key="4">
    <source>
        <dbReference type="Pfam" id="PF13891"/>
    </source>
</evidence>
<sequence length="1687" mass="183867">MDGDEMMKEEEVKMEVEADGEDATIGRDPLCNSPPPSSSSLSQPTTPTSATGHRSRKEKLVVRSFSTEIDEIQPKILSHAEFFGSPTPGKRRTRRTASAPVASTSKARSREHSPSVDGEGSDEEDESDVGTDSTASSGLNEGGGDPLTSNPVRKYRRRKEKKMKEEAAGEEEEDEFVDVDDDVEVGKKGRKKIAGKKSGRTRRGSGSQGGRGRKTPKTPSDLDSPVKERKRRSQTPREKKAPSSPQLKTSPKYTRQLAKLQLMHAKAALDKAKTSPVGSPKQKVRFQDPLTSSVSKNRVVTGGNLTAKSSTVGPKPQRSSSSSLVSVPPPTAAAAVPPAPAPPLPRRLIHYKVPDKFQSIMDRSQEKKIEVDSYIESLIKTRSELAAQLEAVQSSTNKYKSSCKKIPELLAPPPPPAAASSPFTPPQPPSQQVVALSTEVSRPYLEDSDDDKVVSFPKEQHELNYAHGYNVLSELMSSYTREDDGDEQQSILRRSVGSSSNLSFTMPDVCRETVAQLSSLVAKCSVKSKRKEKPPRDADKDDGSTSDCSSEEDYSPFFQPTYPESSSIPKMESYIRKVLRKSSRTQEISHLHASPRQEGEFNPNFVMGSYIGPDEETGRRPRVTAQELETFKELMEPSDTFMLYDDEQEMINLWCELMRDELRAIKEEREMKGELEDLLMDAAEGAEGKKIVDAYPIFVKPEHKHCFLEGSLMSQEAFIKHVTKGKENQRKELATRRLRSGKTVPLKKIYIPEWKKKVAAPPATSGLSNNRSEESGKKAAPSAPAAAASSASALSTATCGPAGRLMTVGGRRIRIPIRRTKKIPAAATLPMIKPDCLTPSSPLKVLKGMSPPSSRMMLRDGTEVSPATSSSNSSSPGGSGSDSMCQVEIPATLRGGTARSVGMEDNTTTGSPPKADEYSQRVEASLRRLEAGTAFSREDVDISYIDQGWSSPPTSVASSSSSTSRCRTQPLGGARGMLGSNQSYGPASPSTSAWAASISTVLTPPPQSSSSDGGIFNFSGIATGFSGDQATDGLPSTPPNMMSSGGAGGGGYLPGPSSSSSLYFKPIQTYPFGSNSQQGHVFDNYLRRNPATMQYQLGGSPLSSPYNGGSNANLRSGPFSGAMMSGINSPMIGTCSPMDSTKTRYSRLRHATLCPPFDNNNCSYNFHNCTYPRAPNSRFCIHHVDEGATVNFERCIYVKGTRECGAFVPRSSSQGLFCDPHSLAIANAHMKKTRPVKTMDKTEGLLKHLRCNLDRSEGKIMEPDGHGSYSVRKDFIEDEFDTLNNSSDTDESDDESSVERMCKAQRGDDDSDVDDTDPNVPDYGALKNAGHFTVEECVKMSQRALEEQRKCMLQEMELVKRKFSLGYRQYQQGIQALRSKRVNFTTDPKFLSTNMSGLTPQQIQREVKVHNETTAMMSHRRISGQRCLLRHEVLRRRQAIFEAARPPGPASAGIEFSRWPIHPAETKEEIHLRLRRAKKGKPVLCSFGSGHEKCGEKAVQLARFCWKHIAMDKSQHLFTTCGFRLGPDTDDVCTTPVFSEIEKFGCPLHALPIPLKDPPESQNKKAKVEEEIDKLMEEPGMDSSGDEEEEDESSGGGGDGGEEDGADRHDESMVREMEHLVGDELVDADHFKETLASIYARGMYETDSEESEDTEEEDENGGGGGGGQQQDGGGGDAGGGGAGGMEL</sequence>
<feature type="region of interest" description="Disordered" evidence="3">
    <location>
        <begin position="404"/>
        <end position="435"/>
    </location>
</feature>
<dbReference type="PANTHER" id="PTHR48125">
    <property type="entry name" value="LP07818P1"/>
    <property type="match status" value="1"/>
</dbReference>
<comment type="subcellular location">
    <subcellularLocation>
        <location evidence="1">Nucleus</location>
    </subcellularLocation>
</comment>
<evidence type="ECO:0000256" key="2">
    <source>
        <dbReference type="ARBA" id="ARBA00023242"/>
    </source>
</evidence>
<feature type="compositionally biased region" description="Low complexity" evidence="3">
    <location>
        <begin position="38"/>
        <end position="49"/>
    </location>
</feature>
<feature type="region of interest" description="Disordered" evidence="3">
    <location>
        <begin position="843"/>
        <end position="922"/>
    </location>
</feature>
<protein>
    <submittedName>
        <fullName evidence="5">KAT8 regulatory NSL complex subunit 2</fullName>
    </submittedName>
</protein>
<feature type="compositionally biased region" description="Pro residues" evidence="3">
    <location>
        <begin position="410"/>
        <end position="429"/>
    </location>
</feature>
<feature type="region of interest" description="Disordered" evidence="3">
    <location>
        <begin position="1282"/>
        <end position="1324"/>
    </location>
</feature>